<dbReference type="AlphaFoldDB" id="A0A1I4C0P6"/>
<dbReference type="SUPFAM" id="SSF51735">
    <property type="entry name" value="NAD(P)-binding Rossmann-fold domains"/>
    <property type="match status" value="1"/>
</dbReference>
<comment type="similarity">
    <text evidence="1">Belongs to the short-chain dehydrogenases/reductases (SDR) family.</text>
</comment>
<dbReference type="PRINTS" id="PR00080">
    <property type="entry name" value="SDRFAMILY"/>
</dbReference>
<dbReference type="RefSeq" id="WP_092961138.1">
    <property type="nucleotide sequence ID" value="NZ_FOSQ01000006.1"/>
</dbReference>
<dbReference type="GO" id="GO:0016616">
    <property type="term" value="F:oxidoreductase activity, acting on the CH-OH group of donors, NAD or NADP as acceptor"/>
    <property type="evidence" value="ECO:0007669"/>
    <property type="project" value="TreeGrafter"/>
</dbReference>
<dbReference type="InterPro" id="IPR020904">
    <property type="entry name" value="Sc_DH/Rdtase_CS"/>
</dbReference>
<dbReference type="PROSITE" id="PS00061">
    <property type="entry name" value="ADH_SHORT"/>
    <property type="match status" value="1"/>
</dbReference>
<dbReference type="FunFam" id="3.40.50.720:FF:000084">
    <property type="entry name" value="Short-chain dehydrogenase reductase"/>
    <property type="match status" value="1"/>
</dbReference>
<evidence type="ECO:0000313" key="4">
    <source>
        <dbReference type="Proteomes" id="UP000199473"/>
    </source>
</evidence>
<dbReference type="PRINTS" id="PR00081">
    <property type="entry name" value="GDHRDH"/>
</dbReference>
<evidence type="ECO:0000256" key="2">
    <source>
        <dbReference type="ARBA" id="ARBA00023002"/>
    </source>
</evidence>
<dbReference type="Gene3D" id="3.40.50.720">
    <property type="entry name" value="NAD(P)-binding Rossmann-like Domain"/>
    <property type="match status" value="1"/>
</dbReference>
<dbReference type="OrthoDB" id="7255009at2"/>
<keyword evidence="4" id="KW-1185">Reference proteome</keyword>
<organism evidence="3 4">
    <name type="scientific">Falsiroseomonas stagni DSM 19981</name>
    <dbReference type="NCBI Taxonomy" id="1123062"/>
    <lineage>
        <taxon>Bacteria</taxon>
        <taxon>Pseudomonadati</taxon>
        <taxon>Pseudomonadota</taxon>
        <taxon>Alphaproteobacteria</taxon>
        <taxon>Acetobacterales</taxon>
        <taxon>Roseomonadaceae</taxon>
        <taxon>Falsiroseomonas</taxon>
    </lineage>
</organism>
<dbReference type="GO" id="GO:0048038">
    <property type="term" value="F:quinone binding"/>
    <property type="evidence" value="ECO:0007669"/>
    <property type="project" value="TreeGrafter"/>
</dbReference>
<protein>
    <submittedName>
        <fullName evidence="3">NAD(P)-dependent dehydrogenase, short-chain alcohol dehydrogenase family</fullName>
    </submittedName>
</protein>
<dbReference type="PANTHER" id="PTHR42760:SF133">
    <property type="entry name" value="3-OXOACYL-[ACYL-CARRIER-PROTEIN] REDUCTASE"/>
    <property type="match status" value="1"/>
</dbReference>
<accession>A0A1I4C0P6</accession>
<dbReference type="STRING" id="1123062.SAMN02745775_106313"/>
<evidence type="ECO:0000313" key="3">
    <source>
        <dbReference type="EMBL" id="SFK74648.1"/>
    </source>
</evidence>
<name>A0A1I4C0P6_9PROT</name>
<dbReference type="InterPro" id="IPR002347">
    <property type="entry name" value="SDR_fam"/>
</dbReference>
<reference evidence="3 4" key="1">
    <citation type="submission" date="2016-10" db="EMBL/GenBank/DDBJ databases">
        <authorList>
            <person name="de Groot N.N."/>
        </authorList>
    </citation>
    <scope>NUCLEOTIDE SEQUENCE [LARGE SCALE GENOMIC DNA]</scope>
    <source>
        <strain evidence="3 4">DSM 19981</strain>
    </source>
</reference>
<dbReference type="PANTHER" id="PTHR42760">
    <property type="entry name" value="SHORT-CHAIN DEHYDROGENASES/REDUCTASES FAMILY MEMBER"/>
    <property type="match status" value="1"/>
</dbReference>
<dbReference type="Pfam" id="PF13561">
    <property type="entry name" value="adh_short_C2"/>
    <property type="match status" value="1"/>
</dbReference>
<gene>
    <name evidence="3" type="ORF">SAMN02745775_106313</name>
</gene>
<dbReference type="GO" id="GO:0006633">
    <property type="term" value="P:fatty acid biosynthetic process"/>
    <property type="evidence" value="ECO:0007669"/>
    <property type="project" value="TreeGrafter"/>
</dbReference>
<proteinExistence type="inferred from homology"/>
<dbReference type="InterPro" id="IPR036291">
    <property type="entry name" value="NAD(P)-bd_dom_sf"/>
</dbReference>
<evidence type="ECO:0000256" key="1">
    <source>
        <dbReference type="ARBA" id="ARBA00006484"/>
    </source>
</evidence>
<sequence>MADSGAGSPFAAFSLAGRVALVTGASGVLGRHFARVLHGAGACVAMGARKPAALRGLAEELGEGARAVALDVTEDASIADALAVTERAFGPVDILVNNAGIATTRPFLDHTAEDWDQVMAVDLRGAFAVGQAVAKRMVAAGKGGSIVNIASILAERVIPGVAGYSAAKAALVHLTRQMAVELARHRIRVNALAPGYIATEINRDFFASEAGQAMVKRIPQRRLGSVDDLTGPLLLLASEAGAHMTGSVVTIDGGHSVNAL</sequence>
<keyword evidence="2" id="KW-0560">Oxidoreductase</keyword>
<dbReference type="EMBL" id="FOSQ01000006">
    <property type="protein sequence ID" value="SFK74648.1"/>
    <property type="molecule type" value="Genomic_DNA"/>
</dbReference>
<dbReference type="Proteomes" id="UP000199473">
    <property type="component" value="Unassembled WGS sequence"/>
</dbReference>